<keyword evidence="1" id="KW-1133">Transmembrane helix</keyword>
<feature type="transmembrane region" description="Helical" evidence="1">
    <location>
        <begin position="112"/>
        <end position="140"/>
    </location>
</feature>
<name>A0AAN4ZA33_9BILA</name>
<sequence>LHLSSNSMILTSILFFPYFLSASHTLFMTSNLRSHLQFTPILCSLELVLCQGTFDCSHRDILMSDKNCRHDDSTYVRDCVKCPESQEVRMGDASVTNPVSFRITSFISTLQGLYFFSALFAFTLIALCLCCCVVGCSHFMDCLGDTPEERRPPPRKNNVRHELIP</sequence>
<accession>A0AAN4ZA33</accession>
<reference evidence="3" key="1">
    <citation type="submission" date="2022-10" db="EMBL/GenBank/DDBJ databases">
        <title>Genome assembly of Pristionchus species.</title>
        <authorList>
            <person name="Yoshida K."/>
            <person name="Sommer R.J."/>
        </authorList>
    </citation>
    <scope>NUCLEOTIDE SEQUENCE [LARGE SCALE GENOMIC DNA]</scope>
    <source>
        <strain evidence="3">RS5460</strain>
    </source>
</reference>
<evidence type="ECO:0000313" key="3">
    <source>
        <dbReference type="Proteomes" id="UP001328107"/>
    </source>
</evidence>
<feature type="transmembrane region" description="Helical" evidence="1">
    <location>
        <begin position="6"/>
        <end position="27"/>
    </location>
</feature>
<dbReference type="Proteomes" id="UP001328107">
    <property type="component" value="Unassembled WGS sequence"/>
</dbReference>
<keyword evidence="1" id="KW-0812">Transmembrane</keyword>
<feature type="non-terminal residue" evidence="2">
    <location>
        <position position="1"/>
    </location>
</feature>
<organism evidence="2 3">
    <name type="scientific">Pristionchus mayeri</name>
    <dbReference type="NCBI Taxonomy" id="1317129"/>
    <lineage>
        <taxon>Eukaryota</taxon>
        <taxon>Metazoa</taxon>
        <taxon>Ecdysozoa</taxon>
        <taxon>Nematoda</taxon>
        <taxon>Chromadorea</taxon>
        <taxon>Rhabditida</taxon>
        <taxon>Rhabditina</taxon>
        <taxon>Diplogasteromorpha</taxon>
        <taxon>Diplogasteroidea</taxon>
        <taxon>Neodiplogasteridae</taxon>
        <taxon>Pristionchus</taxon>
    </lineage>
</organism>
<proteinExistence type="predicted"/>
<gene>
    <name evidence="2" type="ORF">PMAYCL1PPCAC_07522</name>
</gene>
<evidence type="ECO:0000256" key="1">
    <source>
        <dbReference type="SAM" id="Phobius"/>
    </source>
</evidence>
<protein>
    <submittedName>
        <fullName evidence="2">Uncharacterized protein</fullName>
    </submittedName>
</protein>
<evidence type="ECO:0000313" key="2">
    <source>
        <dbReference type="EMBL" id="GMR37327.1"/>
    </source>
</evidence>
<dbReference type="AlphaFoldDB" id="A0AAN4ZA33"/>
<keyword evidence="3" id="KW-1185">Reference proteome</keyword>
<comment type="caution">
    <text evidence="2">The sequence shown here is derived from an EMBL/GenBank/DDBJ whole genome shotgun (WGS) entry which is preliminary data.</text>
</comment>
<keyword evidence="1" id="KW-0472">Membrane</keyword>
<dbReference type="EMBL" id="BTRK01000002">
    <property type="protein sequence ID" value="GMR37327.1"/>
    <property type="molecule type" value="Genomic_DNA"/>
</dbReference>